<feature type="signal peptide" evidence="1">
    <location>
        <begin position="1"/>
        <end position="19"/>
    </location>
</feature>
<keyword evidence="1" id="KW-0732">Signal</keyword>
<proteinExistence type="predicted"/>
<comment type="caution">
    <text evidence="3">The sequence shown here is derived from an EMBL/GenBank/DDBJ whole genome shotgun (WGS) entry which is preliminary data.</text>
</comment>
<dbReference type="Proteomes" id="UP000494256">
    <property type="component" value="Unassembled WGS sequence"/>
</dbReference>
<dbReference type="OrthoDB" id="7079059at2759"/>
<reference evidence="4 5" key="1">
    <citation type="submission" date="2020-04" db="EMBL/GenBank/DDBJ databases">
        <authorList>
            <person name="Wallbank WR R."/>
            <person name="Pardo Diaz C."/>
            <person name="Kozak K."/>
            <person name="Martin S."/>
            <person name="Jiggins C."/>
            <person name="Moest M."/>
            <person name="Warren A I."/>
            <person name="Byers J.R.P. K."/>
            <person name="Montejo-Kovacevich G."/>
            <person name="Yen C E."/>
        </authorList>
    </citation>
    <scope>NUCLEOTIDE SEQUENCE [LARGE SCALE GENOMIC DNA]</scope>
</reference>
<protein>
    <recommendedName>
        <fullName evidence="6">Defensin</fullName>
    </recommendedName>
</protein>
<accession>A0A8S1BEM9</accession>
<feature type="chain" id="PRO_5036273185" description="Defensin" evidence="1">
    <location>
        <begin position="20"/>
        <end position="75"/>
    </location>
</feature>
<dbReference type="EMBL" id="CADEBD010000494">
    <property type="protein sequence ID" value="CAB3256777.1"/>
    <property type="molecule type" value="Genomic_DNA"/>
</dbReference>
<gene>
    <name evidence="3" type="ORF">APLA_LOCUS15764</name>
    <name evidence="2" type="ORF">APLA_LOCUS3878</name>
</gene>
<evidence type="ECO:0008006" key="6">
    <source>
        <dbReference type="Google" id="ProtNLM"/>
    </source>
</evidence>
<name>A0A8S1BEM9_ARCPL</name>
<dbReference type="EMBL" id="CADEBC010000369">
    <property type="protein sequence ID" value="CAB3229214.1"/>
    <property type="molecule type" value="Genomic_DNA"/>
</dbReference>
<organism evidence="3 5">
    <name type="scientific">Arctia plantaginis</name>
    <name type="common">Wood tiger moth</name>
    <name type="synonym">Phalaena plantaginis</name>
    <dbReference type="NCBI Taxonomy" id="874455"/>
    <lineage>
        <taxon>Eukaryota</taxon>
        <taxon>Metazoa</taxon>
        <taxon>Ecdysozoa</taxon>
        <taxon>Arthropoda</taxon>
        <taxon>Hexapoda</taxon>
        <taxon>Insecta</taxon>
        <taxon>Pterygota</taxon>
        <taxon>Neoptera</taxon>
        <taxon>Endopterygota</taxon>
        <taxon>Lepidoptera</taxon>
        <taxon>Glossata</taxon>
        <taxon>Ditrysia</taxon>
        <taxon>Noctuoidea</taxon>
        <taxon>Erebidae</taxon>
        <taxon>Arctiinae</taxon>
        <taxon>Arctia</taxon>
    </lineage>
</organism>
<evidence type="ECO:0000313" key="5">
    <source>
        <dbReference type="Proteomes" id="UP000494256"/>
    </source>
</evidence>
<dbReference type="AlphaFoldDB" id="A0A8S1BEM9"/>
<evidence type="ECO:0000313" key="3">
    <source>
        <dbReference type="EMBL" id="CAB3256777.1"/>
    </source>
</evidence>
<dbReference type="Proteomes" id="UP000494106">
    <property type="component" value="Unassembled WGS sequence"/>
</dbReference>
<keyword evidence="4" id="KW-1185">Reference proteome</keyword>
<sequence>MRACIVFAVFLVAFAAITSEAHIRDEESTHLLEKRDTIHVQWPVSCVFYECNASCRRRGHSGGTCSVLTGCSCVG</sequence>
<evidence type="ECO:0000313" key="2">
    <source>
        <dbReference type="EMBL" id="CAB3229214.1"/>
    </source>
</evidence>
<evidence type="ECO:0000313" key="4">
    <source>
        <dbReference type="Proteomes" id="UP000494106"/>
    </source>
</evidence>
<evidence type="ECO:0000256" key="1">
    <source>
        <dbReference type="SAM" id="SignalP"/>
    </source>
</evidence>